<dbReference type="InterPro" id="IPR000485">
    <property type="entry name" value="AsnC-type_HTH_dom"/>
</dbReference>
<dbReference type="SMART" id="SM00344">
    <property type="entry name" value="HTH_ASNC"/>
    <property type="match status" value="2"/>
</dbReference>
<evidence type="ECO:0000256" key="2">
    <source>
        <dbReference type="ARBA" id="ARBA00023125"/>
    </source>
</evidence>
<keyword evidence="2" id="KW-0238">DNA-binding</keyword>
<evidence type="ECO:0000259" key="5">
    <source>
        <dbReference type="PROSITE" id="PS50956"/>
    </source>
</evidence>
<dbReference type="GO" id="GO:0043200">
    <property type="term" value="P:response to amino acid"/>
    <property type="evidence" value="ECO:0007669"/>
    <property type="project" value="TreeGrafter"/>
</dbReference>
<dbReference type="PANTHER" id="PTHR30154:SF34">
    <property type="entry name" value="TRANSCRIPTIONAL REGULATOR AZLB"/>
    <property type="match status" value="1"/>
</dbReference>
<name>A0A939QFK7_9MICO</name>
<evidence type="ECO:0000256" key="1">
    <source>
        <dbReference type="ARBA" id="ARBA00023015"/>
    </source>
</evidence>
<sequence>MDTDDLRLGVLRELRDNGRASYARIAERLGVTRRQVTQTVQGALDRDELRLAVSISPDLMGLERFAYLQIAVDGPVAPVRDALVAMPETTFVAVISGGFALDAEIRVGADPHLRQTVDAVRSLPQVLNIRTHMYESIEVNLFSPLWARRTRFQVDDADRAIVRHLQADGRASFRELGAAAGVSPSGARLRFERLVEHGAIKVVGIPVRGTHLTGASLGVGIHVHGRIDDAVARVRALEPEFLAVTVGTFDMIATISTDSTEELLEVMDRLRGFDEVSGVESWSNLRIVKEQYGEGDRLSASPRTGLAGDPAGSPQRAATAPPGRERRR</sequence>
<dbReference type="RefSeq" id="WP_208240534.1">
    <property type="nucleotide sequence ID" value="NZ_BAAAQU010000001.1"/>
</dbReference>
<dbReference type="PROSITE" id="PS50956">
    <property type="entry name" value="HTH_ASNC_2"/>
    <property type="match status" value="1"/>
</dbReference>
<dbReference type="InterPro" id="IPR036388">
    <property type="entry name" value="WH-like_DNA-bd_sf"/>
</dbReference>
<dbReference type="Proteomes" id="UP000668403">
    <property type="component" value="Unassembled WGS sequence"/>
</dbReference>
<evidence type="ECO:0000313" key="6">
    <source>
        <dbReference type="EMBL" id="MBO2990922.1"/>
    </source>
</evidence>
<dbReference type="PRINTS" id="PR00033">
    <property type="entry name" value="HTHASNC"/>
</dbReference>
<dbReference type="EMBL" id="JAGFBF010000006">
    <property type="protein sequence ID" value="MBO2990922.1"/>
    <property type="molecule type" value="Genomic_DNA"/>
</dbReference>
<proteinExistence type="predicted"/>
<feature type="domain" description="HTH asnC-type" evidence="5">
    <location>
        <begin position="154"/>
        <end position="201"/>
    </location>
</feature>
<evidence type="ECO:0000256" key="4">
    <source>
        <dbReference type="SAM" id="MobiDB-lite"/>
    </source>
</evidence>
<comment type="caution">
    <text evidence="6">The sequence shown here is derived from an EMBL/GenBank/DDBJ whole genome shotgun (WGS) entry which is preliminary data.</text>
</comment>
<dbReference type="PANTHER" id="PTHR30154">
    <property type="entry name" value="LEUCINE-RESPONSIVE REGULATORY PROTEIN"/>
    <property type="match status" value="1"/>
</dbReference>
<gene>
    <name evidence="6" type="ORF">J4H85_13040</name>
</gene>
<dbReference type="GO" id="GO:0043565">
    <property type="term" value="F:sequence-specific DNA binding"/>
    <property type="evidence" value="ECO:0007669"/>
    <property type="project" value="InterPro"/>
</dbReference>
<keyword evidence="7" id="KW-1185">Reference proteome</keyword>
<dbReference type="InterPro" id="IPR011008">
    <property type="entry name" value="Dimeric_a/b-barrel"/>
</dbReference>
<organism evidence="6 7">
    <name type="scientific">Leucobacter tardus</name>
    <dbReference type="NCBI Taxonomy" id="501483"/>
    <lineage>
        <taxon>Bacteria</taxon>
        <taxon>Bacillati</taxon>
        <taxon>Actinomycetota</taxon>
        <taxon>Actinomycetes</taxon>
        <taxon>Micrococcales</taxon>
        <taxon>Microbacteriaceae</taxon>
        <taxon>Leucobacter</taxon>
    </lineage>
</organism>
<protein>
    <submittedName>
        <fullName evidence="6">Lrp/AsnC family transcriptional regulator</fullName>
    </submittedName>
</protein>
<keyword evidence="3" id="KW-0804">Transcription</keyword>
<dbReference type="SUPFAM" id="SSF54909">
    <property type="entry name" value="Dimeric alpha+beta barrel"/>
    <property type="match status" value="1"/>
</dbReference>
<keyword evidence="1" id="KW-0805">Transcription regulation</keyword>
<dbReference type="GO" id="GO:0005829">
    <property type="term" value="C:cytosol"/>
    <property type="evidence" value="ECO:0007669"/>
    <property type="project" value="TreeGrafter"/>
</dbReference>
<dbReference type="AlphaFoldDB" id="A0A939QFK7"/>
<dbReference type="SUPFAM" id="SSF46785">
    <property type="entry name" value="Winged helix' DNA-binding domain"/>
    <property type="match status" value="2"/>
</dbReference>
<reference evidence="6" key="1">
    <citation type="submission" date="2021-03" db="EMBL/GenBank/DDBJ databases">
        <title>Leucobacter chromiisoli sp. nov., isolated from chromium-containing soil of chemical plant.</title>
        <authorList>
            <person name="Xu Z."/>
        </authorList>
    </citation>
    <scope>NUCLEOTIDE SEQUENCE</scope>
    <source>
        <strain evidence="6">K 70/01</strain>
    </source>
</reference>
<evidence type="ECO:0000256" key="3">
    <source>
        <dbReference type="ARBA" id="ARBA00023163"/>
    </source>
</evidence>
<dbReference type="Pfam" id="PF13404">
    <property type="entry name" value="HTH_AsnC-type"/>
    <property type="match status" value="2"/>
</dbReference>
<dbReference type="Gene3D" id="3.30.70.920">
    <property type="match status" value="1"/>
</dbReference>
<evidence type="ECO:0000313" key="7">
    <source>
        <dbReference type="Proteomes" id="UP000668403"/>
    </source>
</evidence>
<dbReference type="Gene3D" id="1.10.10.10">
    <property type="entry name" value="Winged helix-like DNA-binding domain superfamily/Winged helix DNA-binding domain"/>
    <property type="match status" value="2"/>
</dbReference>
<feature type="region of interest" description="Disordered" evidence="4">
    <location>
        <begin position="293"/>
        <end position="328"/>
    </location>
</feature>
<dbReference type="InterPro" id="IPR019888">
    <property type="entry name" value="Tscrpt_reg_AsnC-like"/>
</dbReference>
<accession>A0A939QFK7</accession>
<dbReference type="InterPro" id="IPR036390">
    <property type="entry name" value="WH_DNA-bd_sf"/>
</dbReference>